<evidence type="ECO:0000313" key="3">
    <source>
        <dbReference type="Proteomes" id="UP001491310"/>
    </source>
</evidence>
<sequence length="121" mass="12547">MKTIAIAVLTLCLAIAVHGDVCHYDCYNVDPTAGQTAKQALLQACGVSDSKFGTSAANNLAGVYQTAAPGGCQLAVCARFPTEAAVTSFQNDCEHTKPQYAVLNGKNVERYDAPCTACAAS</sequence>
<proteinExistence type="predicted"/>
<name>A0ABR2YG24_9CHLO</name>
<organism evidence="2 3">
    <name type="scientific">Coccomyxa subellipsoidea</name>
    <dbReference type="NCBI Taxonomy" id="248742"/>
    <lineage>
        <taxon>Eukaryota</taxon>
        <taxon>Viridiplantae</taxon>
        <taxon>Chlorophyta</taxon>
        <taxon>core chlorophytes</taxon>
        <taxon>Trebouxiophyceae</taxon>
        <taxon>Trebouxiophyceae incertae sedis</taxon>
        <taxon>Coccomyxaceae</taxon>
        <taxon>Coccomyxa</taxon>
    </lineage>
</organism>
<reference evidence="2 3" key="1">
    <citation type="journal article" date="2024" name="Nat. Commun.">
        <title>Phylogenomics reveals the evolutionary origins of lichenization in chlorophyte algae.</title>
        <authorList>
            <person name="Puginier C."/>
            <person name="Libourel C."/>
            <person name="Otte J."/>
            <person name="Skaloud P."/>
            <person name="Haon M."/>
            <person name="Grisel S."/>
            <person name="Petersen M."/>
            <person name="Berrin J.G."/>
            <person name="Delaux P.M."/>
            <person name="Dal Grande F."/>
            <person name="Keller J."/>
        </authorList>
    </citation>
    <scope>NUCLEOTIDE SEQUENCE [LARGE SCALE GENOMIC DNA]</scope>
    <source>
        <strain evidence="2 3">SAG 216-7</strain>
    </source>
</reference>
<protein>
    <recommendedName>
        <fullName evidence="4">Secreted protein</fullName>
    </recommendedName>
</protein>
<feature type="chain" id="PRO_5047168365" description="Secreted protein" evidence="1">
    <location>
        <begin position="20"/>
        <end position="121"/>
    </location>
</feature>
<keyword evidence="3" id="KW-1185">Reference proteome</keyword>
<comment type="caution">
    <text evidence="2">The sequence shown here is derived from an EMBL/GenBank/DDBJ whole genome shotgun (WGS) entry which is preliminary data.</text>
</comment>
<dbReference type="EMBL" id="JALJOT010000012">
    <property type="protein sequence ID" value="KAK9904740.1"/>
    <property type="molecule type" value="Genomic_DNA"/>
</dbReference>
<feature type="signal peptide" evidence="1">
    <location>
        <begin position="1"/>
        <end position="19"/>
    </location>
</feature>
<evidence type="ECO:0008006" key="4">
    <source>
        <dbReference type="Google" id="ProtNLM"/>
    </source>
</evidence>
<dbReference type="Proteomes" id="UP001491310">
    <property type="component" value="Unassembled WGS sequence"/>
</dbReference>
<evidence type="ECO:0000256" key="1">
    <source>
        <dbReference type="SAM" id="SignalP"/>
    </source>
</evidence>
<keyword evidence="1" id="KW-0732">Signal</keyword>
<accession>A0ABR2YG24</accession>
<gene>
    <name evidence="2" type="ORF">WJX75_001664</name>
</gene>
<evidence type="ECO:0000313" key="2">
    <source>
        <dbReference type="EMBL" id="KAK9904740.1"/>
    </source>
</evidence>